<name>A0A7R9IKQ5_9NEOP</name>
<reference evidence="3" key="1">
    <citation type="submission" date="2020-11" db="EMBL/GenBank/DDBJ databases">
        <authorList>
            <person name="Tran Van P."/>
        </authorList>
    </citation>
    <scope>NUCLEOTIDE SEQUENCE</scope>
</reference>
<dbReference type="EMBL" id="OE003360">
    <property type="protein sequence ID" value="CAD7460064.1"/>
    <property type="molecule type" value="Genomic_DNA"/>
</dbReference>
<sequence length="636" mass="71447">MNNTKRSDRTAATGDNSAFNDKYEPTESSTDTCCLLLHALFNPMANKDPVGEEELQVAEGSTAWVDFLSHSQLVEAIKKRGWVVPQDAELNWDKDLDFLSLAFNSAVHESTGCTPSSLLLGRELNHPLLAVWDVEPLVGATGWRPWELYIWRKRSRARVAAAYNRGRKPTNVLINDRVFCRDFPLSSGADRISAKLSPKWNGPWLVKAFLTPVTVLLEHCENEDRTRRAHVSEFTPCIRDANSCPKERMLHLIFCWWNLLAGLHCCTPGALSKLPAAKRISSSKAATHFFFLLDVFSGEEQISTHNLPSTQEYATVSVTSKEALILVLPVVDLCCPPVLLDVDLYCLSVLLAGLSISASGWVVYQCCWLLFLWLWVFYWLLLVFFSCRSAASYYLLRLYADMNPDHTLVNLKLLFLLNRLAAIVSHVLMCQWEAPFSPIGQGQAAMVPRSEASWSVAGYPTRVCLLFRRIKVNCQKSERAILSNILSLLYLPPRVTLPGLHVPPQLTLPRVPPPLTLPGLSPHLSPRLTLLGPSHQLFSYPYPHDPRDGCLNITSSRDSTSSRHQPVSPEADRTGIAIYLMSLLTSDKCRFSFQDEGWTDPVKTNYMIRNKACLAGQVEKEKDAAALHKEDCHRNY</sequence>
<evidence type="ECO:0000256" key="1">
    <source>
        <dbReference type="SAM" id="MobiDB-lite"/>
    </source>
</evidence>
<organism evidence="3">
    <name type="scientific">Timema tahoe</name>
    <dbReference type="NCBI Taxonomy" id="61484"/>
    <lineage>
        <taxon>Eukaryota</taxon>
        <taxon>Metazoa</taxon>
        <taxon>Ecdysozoa</taxon>
        <taxon>Arthropoda</taxon>
        <taxon>Hexapoda</taxon>
        <taxon>Insecta</taxon>
        <taxon>Pterygota</taxon>
        <taxon>Neoptera</taxon>
        <taxon>Polyneoptera</taxon>
        <taxon>Phasmatodea</taxon>
        <taxon>Timematodea</taxon>
        <taxon>Timematoidea</taxon>
        <taxon>Timematidae</taxon>
        <taxon>Timema</taxon>
    </lineage>
</organism>
<proteinExistence type="predicted"/>
<accession>A0A7R9IKQ5</accession>
<feature type="region of interest" description="Disordered" evidence="1">
    <location>
        <begin position="1"/>
        <end position="26"/>
    </location>
</feature>
<protein>
    <submittedName>
        <fullName evidence="3">Uncharacterized protein</fullName>
    </submittedName>
</protein>
<feature type="transmembrane region" description="Helical" evidence="2">
    <location>
        <begin position="370"/>
        <end position="396"/>
    </location>
</feature>
<gene>
    <name evidence="3" type="ORF">TTEB3V08_LOCUS8009</name>
</gene>
<keyword evidence="2" id="KW-0472">Membrane</keyword>
<evidence type="ECO:0000256" key="2">
    <source>
        <dbReference type="SAM" id="Phobius"/>
    </source>
</evidence>
<dbReference type="AlphaFoldDB" id="A0A7R9IKQ5"/>
<evidence type="ECO:0000313" key="3">
    <source>
        <dbReference type="EMBL" id="CAD7460064.1"/>
    </source>
</evidence>
<keyword evidence="2" id="KW-1133">Transmembrane helix</keyword>
<keyword evidence="2" id="KW-0812">Transmembrane</keyword>